<evidence type="ECO:0000313" key="13">
    <source>
        <dbReference type="Proteomes" id="UP000663862"/>
    </source>
</evidence>
<dbReference type="Pfam" id="PF00006">
    <property type="entry name" value="ATP-synt_ab"/>
    <property type="match status" value="1"/>
</dbReference>
<evidence type="ECO:0000256" key="4">
    <source>
        <dbReference type="ARBA" id="ARBA00022741"/>
    </source>
</evidence>
<organism evidence="12 13">
    <name type="scientific">Rotaria socialis</name>
    <dbReference type="NCBI Taxonomy" id="392032"/>
    <lineage>
        <taxon>Eukaryota</taxon>
        <taxon>Metazoa</taxon>
        <taxon>Spiralia</taxon>
        <taxon>Gnathifera</taxon>
        <taxon>Rotifera</taxon>
        <taxon>Eurotatoria</taxon>
        <taxon>Bdelloidea</taxon>
        <taxon>Philodinida</taxon>
        <taxon>Philodinidae</taxon>
        <taxon>Rotaria</taxon>
    </lineage>
</organism>
<evidence type="ECO:0000259" key="9">
    <source>
        <dbReference type="Pfam" id="PF00006"/>
    </source>
</evidence>
<dbReference type="GO" id="GO:0046034">
    <property type="term" value="P:ATP metabolic process"/>
    <property type="evidence" value="ECO:0007669"/>
    <property type="project" value="InterPro"/>
</dbReference>
<dbReference type="CDD" id="cd18111">
    <property type="entry name" value="ATP-synt_V_A-type_alpha_C"/>
    <property type="match status" value="1"/>
</dbReference>
<dbReference type="InterPro" id="IPR055190">
    <property type="entry name" value="ATP-synt_VA_C"/>
</dbReference>
<protein>
    <recommendedName>
        <fullName evidence="2">H(+)-transporting two-sector ATPase</fullName>
        <ecNumber evidence="2">7.1.2.2</ecNumber>
    </recommendedName>
</protein>
<dbReference type="GO" id="GO:0005765">
    <property type="term" value="C:lysosomal membrane"/>
    <property type="evidence" value="ECO:0007669"/>
    <property type="project" value="TreeGrafter"/>
</dbReference>
<dbReference type="EMBL" id="CAJOBQ010002138">
    <property type="protein sequence ID" value="CAF4541455.1"/>
    <property type="molecule type" value="Genomic_DNA"/>
</dbReference>
<dbReference type="SUPFAM" id="SSF52540">
    <property type="entry name" value="P-loop containing nucleoside triphosphate hydrolases"/>
    <property type="match status" value="1"/>
</dbReference>
<dbReference type="Gene3D" id="3.40.50.12240">
    <property type="match status" value="1"/>
</dbReference>
<evidence type="ECO:0000256" key="8">
    <source>
        <dbReference type="SAM" id="Coils"/>
    </source>
</evidence>
<sequence>MRPVVEKLAANHQLLTGQRVLDSLFPYLKMYVEGKEVSIVERTNSVMNTSNMPVADYLTLSEYFRHMGDYVAMMANSTSPWSEALRKSCGRLAETSANSAYPTHLDTRLASFYERAARVRCLDNPEREDYSKFVTLHAKCKEILQEEADLSDIVQLVGRASLAQTDKITLDVARIIMDDFIQQNGYSSYDNEEKIKRDLEELNERVQAAFRDMEES</sequence>
<evidence type="ECO:0000256" key="2">
    <source>
        <dbReference type="ARBA" id="ARBA00012473"/>
    </source>
</evidence>
<name>A0A820YDU1_9BILA</name>
<feature type="domain" description="ATP synthase A/B type C-terminal" evidence="10">
    <location>
        <begin position="130"/>
        <end position="210"/>
    </location>
</feature>
<evidence type="ECO:0000313" key="12">
    <source>
        <dbReference type="EMBL" id="CAF4541455.1"/>
    </source>
</evidence>
<dbReference type="InterPro" id="IPR022878">
    <property type="entry name" value="V-ATPase_asu"/>
</dbReference>
<dbReference type="PANTHER" id="PTHR43607:SF1">
    <property type="entry name" value="H(+)-TRANSPORTING TWO-SECTOR ATPASE"/>
    <property type="match status" value="1"/>
</dbReference>
<dbReference type="Proteomes" id="UP000663869">
    <property type="component" value="Unassembled WGS sequence"/>
</dbReference>
<accession>A0A820YDU1</accession>
<gene>
    <name evidence="11" type="ORF">FME351_LOCUS31309</name>
    <name evidence="12" type="ORF">TSG867_LOCUS24007</name>
</gene>
<keyword evidence="7" id="KW-0406">Ion transport</keyword>
<comment type="caution">
    <text evidence="12">The sequence shown here is derived from an EMBL/GenBank/DDBJ whole genome shotgun (WGS) entry which is preliminary data.</text>
</comment>
<dbReference type="Gene3D" id="1.10.1140.10">
    <property type="entry name" value="Bovine Mitochondrial F1-atpase, Atp Synthase Beta Chain, Chain D, domain 3"/>
    <property type="match status" value="1"/>
</dbReference>
<comment type="similarity">
    <text evidence="1">Belongs to the ATPase alpha/beta chains family.</text>
</comment>
<feature type="domain" description="ATPase F1/V1/A1 complex alpha/beta subunit nucleotide-binding" evidence="9">
    <location>
        <begin position="35"/>
        <end position="120"/>
    </location>
</feature>
<dbReference type="InterPro" id="IPR027417">
    <property type="entry name" value="P-loop_NTPase"/>
</dbReference>
<dbReference type="EC" id="7.1.2.2" evidence="2"/>
<dbReference type="EMBL" id="CAJNYU010004481">
    <property type="protein sequence ID" value="CAF3759465.1"/>
    <property type="molecule type" value="Genomic_DNA"/>
</dbReference>
<dbReference type="GO" id="GO:0046961">
    <property type="term" value="F:proton-transporting ATPase activity, rotational mechanism"/>
    <property type="evidence" value="ECO:0007669"/>
    <property type="project" value="InterPro"/>
</dbReference>
<dbReference type="PANTHER" id="PTHR43607">
    <property type="entry name" value="V-TYPE PROTON ATPASE CATALYTIC SUBUNIT A"/>
    <property type="match status" value="1"/>
</dbReference>
<evidence type="ECO:0000259" key="10">
    <source>
        <dbReference type="Pfam" id="PF22919"/>
    </source>
</evidence>
<dbReference type="SUPFAM" id="SSF47917">
    <property type="entry name" value="C-terminal domain of alpha and beta subunits of F1 ATP synthase"/>
    <property type="match status" value="1"/>
</dbReference>
<keyword evidence="3" id="KW-0813">Transport</keyword>
<keyword evidence="5" id="KW-0067">ATP-binding</keyword>
<dbReference type="Proteomes" id="UP000663862">
    <property type="component" value="Unassembled WGS sequence"/>
</dbReference>
<keyword evidence="6" id="KW-1278">Translocase</keyword>
<proteinExistence type="inferred from homology"/>
<evidence type="ECO:0000256" key="5">
    <source>
        <dbReference type="ARBA" id="ARBA00022840"/>
    </source>
</evidence>
<evidence type="ECO:0000256" key="1">
    <source>
        <dbReference type="ARBA" id="ARBA00008936"/>
    </source>
</evidence>
<dbReference type="AlphaFoldDB" id="A0A820YDU1"/>
<dbReference type="InterPro" id="IPR024034">
    <property type="entry name" value="ATPase_F1/V1_b/a_C"/>
</dbReference>
<evidence type="ECO:0000256" key="3">
    <source>
        <dbReference type="ARBA" id="ARBA00022448"/>
    </source>
</evidence>
<keyword evidence="4" id="KW-0547">Nucleotide-binding</keyword>
<dbReference type="InterPro" id="IPR000194">
    <property type="entry name" value="ATPase_F1/V1/A1_a/bsu_nucl-bd"/>
</dbReference>
<reference evidence="12" key="1">
    <citation type="submission" date="2021-02" db="EMBL/GenBank/DDBJ databases">
        <authorList>
            <person name="Nowell W R."/>
        </authorList>
    </citation>
    <scope>NUCLEOTIDE SEQUENCE</scope>
</reference>
<evidence type="ECO:0000313" key="11">
    <source>
        <dbReference type="EMBL" id="CAF3759465.1"/>
    </source>
</evidence>
<feature type="coiled-coil region" evidence="8">
    <location>
        <begin position="189"/>
        <end position="216"/>
    </location>
</feature>
<evidence type="ECO:0000256" key="7">
    <source>
        <dbReference type="ARBA" id="ARBA00023065"/>
    </source>
</evidence>
<dbReference type="Pfam" id="PF22919">
    <property type="entry name" value="ATP-synt_VA_C"/>
    <property type="match status" value="1"/>
</dbReference>
<keyword evidence="8" id="KW-0175">Coiled coil</keyword>
<evidence type="ECO:0000256" key="6">
    <source>
        <dbReference type="ARBA" id="ARBA00022967"/>
    </source>
</evidence>
<dbReference type="GO" id="GO:0005524">
    <property type="term" value="F:ATP binding"/>
    <property type="evidence" value="ECO:0007669"/>
    <property type="project" value="UniProtKB-KW"/>
</dbReference>